<dbReference type="InterPro" id="IPR025069">
    <property type="entry name" value="Cpsf2_C"/>
</dbReference>
<gene>
    <name evidence="5" type="ORF">MDA_GLEAN10005820</name>
</gene>
<evidence type="ECO:0000313" key="6">
    <source>
        <dbReference type="Proteomes" id="UP000010556"/>
    </source>
</evidence>
<protein>
    <recommendedName>
        <fullName evidence="2">Cleavage and polyadenylation specificity factor subunit 2</fullName>
    </recommendedName>
    <alternativeName>
        <fullName evidence="2">Cleavage and polyadenylation specificity factor 100 kDa subunit</fullName>
    </alternativeName>
</protein>
<dbReference type="PANTHER" id="PTHR45922">
    <property type="entry name" value="CLEAVAGE AND POLYADENYLATION SPECIFICITY FACTOR SUBUNIT 2"/>
    <property type="match status" value="1"/>
</dbReference>
<dbReference type="Pfam" id="PF13299">
    <property type="entry name" value="CPSF100_C"/>
    <property type="match status" value="1"/>
</dbReference>
<dbReference type="GO" id="GO:0005847">
    <property type="term" value="C:mRNA cleavage and polyadenylation specificity factor complex"/>
    <property type="evidence" value="ECO:0007669"/>
    <property type="project" value="InterPro"/>
</dbReference>
<organism evidence="5 6">
    <name type="scientific">Myotis davidii</name>
    <name type="common">David's myotis</name>
    <dbReference type="NCBI Taxonomy" id="225400"/>
    <lineage>
        <taxon>Eukaryota</taxon>
        <taxon>Metazoa</taxon>
        <taxon>Chordata</taxon>
        <taxon>Craniata</taxon>
        <taxon>Vertebrata</taxon>
        <taxon>Euteleostomi</taxon>
        <taxon>Mammalia</taxon>
        <taxon>Eutheria</taxon>
        <taxon>Laurasiatheria</taxon>
        <taxon>Chiroptera</taxon>
        <taxon>Yangochiroptera</taxon>
        <taxon>Vespertilionidae</taxon>
        <taxon>Myotis</taxon>
    </lineage>
</organism>
<evidence type="ECO:0000256" key="3">
    <source>
        <dbReference type="SAM" id="MobiDB-lite"/>
    </source>
</evidence>
<dbReference type="PANTHER" id="PTHR45922:SF1">
    <property type="entry name" value="CLEAVAGE AND POLYADENYLATION SPECIFICITY FACTOR SUBUNIT 2"/>
    <property type="match status" value="1"/>
</dbReference>
<dbReference type="EMBL" id="KB100311">
    <property type="protein sequence ID" value="ELK37610.1"/>
    <property type="molecule type" value="Genomic_DNA"/>
</dbReference>
<dbReference type="AlphaFoldDB" id="L5MH68"/>
<evidence type="ECO:0000313" key="5">
    <source>
        <dbReference type="EMBL" id="ELK37610.1"/>
    </source>
</evidence>
<evidence type="ECO:0000259" key="4">
    <source>
        <dbReference type="Pfam" id="PF13299"/>
    </source>
</evidence>
<feature type="compositionally biased region" description="Acidic residues" evidence="3">
    <location>
        <begin position="23"/>
        <end position="34"/>
    </location>
</feature>
<reference evidence="6" key="1">
    <citation type="journal article" date="2013" name="Science">
        <title>Comparative analysis of bat genomes provides insight into the evolution of flight and immunity.</title>
        <authorList>
            <person name="Zhang G."/>
            <person name="Cowled C."/>
            <person name="Shi Z."/>
            <person name="Huang Z."/>
            <person name="Bishop-Lilly K.A."/>
            <person name="Fang X."/>
            <person name="Wynne J.W."/>
            <person name="Xiong Z."/>
            <person name="Baker M.L."/>
            <person name="Zhao W."/>
            <person name="Tachedjian M."/>
            <person name="Zhu Y."/>
            <person name="Zhou P."/>
            <person name="Jiang X."/>
            <person name="Ng J."/>
            <person name="Yang L."/>
            <person name="Wu L."/>
            <person name="Xiao J."/>
            <person name="Feng Y."/>
            <person name="Chen Y."/>
            <person name="Sun X."/>
            <person name="Zhang Y."/>
            <person name="Marsh G.A."/>
            <person name="Crameri G."/>
            <person name="Broder C.C."/>
            <person name="Frey K.G."/>
            <person name="Wang L.F."/>
            <person name="Wang J."/>
        </authorList>
    </citation>
    <scope>NUCLEOTIDE SEQUENCE [LARGE SCALE GENOMIC DNA]</scope>
</reference>
<keyword evidence="2" id="KW-0694">RNA-binding</keyword>
<proteinExistence type="inferred from homology"/>
<dbReference type="Proteomes" id="UP000010556">
    <property type="component" value="Unassembled WGS sequence"/>
</dbReference>
<evidence type="ECO:0000256" key="1">
    <source>
        <dbReference type="ARBA" id="ARBA00010624"/>
    </source>
</evidence>
<comment type="similarity">
    <text evidence="1 2">Belongs to the metallo-beta-lactamase superfamily. RNA-metabolizing metallo-beta-lactamase-like family. CPSF2/YSH1 subfamily.</text>
</comment>
<comment type="subcellular location">
    <subcellularLocation>
        <location evidence="2">Nucleus</location>
    </subcellularLocation>
</comment>
<dbReference type="GO" id="GO:0003723">
    <property type="term" value="F:RNA binding"/>
    <property type="evidence" value="ECO:0007669"/>
    <property type="project" value="UniProtKB-KW"/>
</dbReference>
<name>L5MH68_MYODS</name>
<feature type="region of interest" description="Disordered" evidence="3">
    <location>
        <begin position="20"/>
        <end position="48"/>
    </location>
</feature>
<sequence length="121" mass="13711">MQVDPPSDSSVIAQQKAMKSLFGDDEKETGEESEIIPTLEPLPPNEVPGHQSVFMNEPRLFDFKQVLLREWIQAEFVGGVLVCNNQISVCRTETGRIGLEGCLCQDFYRIRDLLYEQYASV</sequence>
<evidence type="ECO:0000256" key="2">
    <source>
        <dbReference type="RuleBase" id="RU365006"/>
    </source>
</evidence>
<keyword evidence="2" id="KW-0507">mRNA processing</keyword>
<keyword evidence="2" id="KW-0539">Nucleus</keyword>
<dbReference type="InterPro" id="IPR027075">
    <property type="entry name" value="CPSF2"/>
</dbReference>
<feature type="domain" description="Cleavage and polyadenylation specificity factor 2 C-terminal" evidence="4">
    <location>
        <begin position="13"/>
        <end position="118"/>
    </location>
</feature>
<keyword evidence="6" id="KW-1185">Reference proteome</keyword>
<accession>L5MH68</accession>
<dbReference type="GO" id="GO:0006398">
    <property type="term" value="P:mRNA 3'-end processing by stem-loop binding and cleavage"/>
    <property type="evidence" value="ECO:0007669"/>
    <property type="project" value="InterPro"/>
</dbReference>